<reference evidence="3" key="1">
    <citation type="submission" date="2023-03" db="EMBL/GenBank/DDBJ databases">
        <title>Massive genome expansion in bonnet fungi (Mycena s.s.) driven by repeated elements and novel gene families across ecological guilds.</title>
        <authorList>
            <consortium name="Lawrence Berkeley National Laboratory"/>
            <person name="Harder C.B."/>
            <person name="Miyauchi S."/>
            <person name="Viragh M."/>
            <person name="Kuo A."/>
            <person name="Thoen E."/>
            <person name="Andreopoulos B."/>
            <person name="Lu D."/>
            <person name="Skrede I."/>
            <person name="Drula E."/>
            <person name="Henrissat B."/>
            <person name="Morin E."/>
            <person name="Kohler A."/>
            <person name="Barry K."/>
            <person name="LaButti K."/>
            <person name="Morin E."/>
            <person name="Salamov A."/>
            <person name="Lipzen A."/>
            <person name="Mereny Z."/>
            <person name="Hegedus B."/>
            <person name="Baldrian P."/>
            <person name="Stursova M."/>
            <person name="Weitz H."/>
            <person name="Taylor A."/>
            <person name="Grigoriev I.V."/>
            <person name="Nagy L.G."/>
            <person name="Martin F."/>
            <person name="Kauserud H."/>
        </authorList>
    </citation>
    <scope>NUCLEOTIDE SEQUENCE</scope>
    <source>
        <strain evidence="3">CBHHK182m</strain>
    </source>
</reference>
<dbReference type="Proteomes" id="UP001215598">
    <property type="component" value="Unassembled WGS sequence"/>
</dbReference>
<feature type="compositionally biased region" description="Acidic residues" evidence="1">
    <location>
        <begin position="146"/>
        <end position="155"/>
    </location>
</feature>
<organism evidence="3 4">
    <name type="scientific">Mycena metata</name>
    <dbReference type="NCBI Taxonomy" id="1033252"/>
    <lineage>
        <taxon>Eukaryota</taxon>
        <taxon>Fungi</taxon>
        <taxon>Dikarya</taxon>
        <taxon>Basidiomycota</taxon>
        <taxon>Agaricomycotina</taxon>
        <taxon>Agaricomycetes</taxon>
        <taxon>Agaricomycetidae</taxon>
        <taxon>Agaricales</taxon>
        <taxon>Marasmiineae</taxon>
        <taxon>Mycenaceae</taxon>
        <taxon>Mycena</taxon>
    </lineage>
</organism>
<dbReference type="AlphaFoldDB" id="A0AAD7H7F6"/>
<comment type="caution">
    <text evidence="3">The sequence shown here is derived from an EMBL/GenBank/DDBJ whole genome shotgun (WGS) entry which is preliminary data.</text>
</comment>
<evidence type="ECO:0000313" key="4">
    <source>
        <dbReference type="Proteomes" id="UP001215598"/>
    </source>
</evidence>
<feature type="compositionally biased region" description="Low complexity" evidence="1">
    <location>
        <begin position="276"/>
        <end position="290"/>
    </location>
</feature>
<keyword evidence="2" id="KW-1133">Transmembrane helix</keyword>
<keyword evidence="4" id="KW-1185">Reference proteome</keyword>
<feature type="compositionally biased region" description="Basic residues" evidence="1">
    <location>
        <begin position="238"/>
        <end position="261"/>
    </location>
</feature>
<keyword evidence="2" id="KW-0812">Transmembrane</keyword>
<dbReference type="EMBL" id="JARKIB010000328">
    <property type="protein sequence ID" value="KAJ7714252.1"/>
    <property type="molecule type" value="Genomic_DNA"/>
</dbReference>
<feature type="transmembrane region" description="Helical" evidence="2">
    <location>
        <begin position="26"/>
        <end position="45"/>
    </location>
</feature>
<proteinExistence type="predicted"/>
<feature type="compositionally biased region" description="Basic residues" evidence="1">
    <location>
        <begin position="112"/>
        <end position="123"/>
    </location>
</feature>
<evidence type="ECO:0000313" key="3">
    <source>
        <dbReference type="EMBL" id="KAJ7714252.1"/>
    </source>
</evidence>
<keyword evidence="2" id="KW-0472">Membrane</keyword>
<evidence type="ECO:0000256" key="2">
    <source>
        <dbReference type="SAM" id="Phobius"/>
    </source>
</evidence>
<gene>
    <name evidence="3" type="ORF">B0H16DRAFT_1899157</name>
</gene>
<sequence length="328" mass="36747">MYRAGYARALRTLERYLWELHIIKRLILIVACAIEVGVCAINVPWELAHLNKNSGYAYGWTAQKSSPRVFLVGGRLLDPPLNTTPQPSIGLKVLERFFAPKYSLSSSQQHGHSPRARPRRARPRRDAQTLRVVLNSVENHEHAEHVDDEGSENESGDSKECVAWGTRATIVRVSHDMARSPMRDATRPEPLALGQRPPLARFLLARFGARPARRDTTPLALARRPPYALPHAPALVRHSHALVRPQRRRPARPRSLVRSRSRPPLPARRSTDLRRLPSPSSYAPASSPPASSLPPPRMDAWSSEKILATGISWRRQLAIPPGKRKPDG</sequence>
<evidence type="ECO:0000256" key="1">
    <source>
        <dbReference type="SAM" id="MobiDB-lite"/>
    </source>
</evidence>
<accession>A0AAD7H7F6</accession>
<feature type="region of interest" description="Disordered" evidence="1">
    <location>
        <begin position="238"/>
        <end position="301"/>
    </location>
</feature>
<protein>
    <submittedName>
        <fullName evidence="3">Uncharacterized protein</fullName>
    </submittedName>
</protein>
<feature type="region of interest" description="Disordered" evidence="1">
    <location>
        <begin position="104"/>
        <end position="161"/>
    </location>
</feature>
<name>A0AAD7H7F6_9AGAR</name>